<proteinExistence type="predicted"/>
<gene>
    <name evidence="1" type="ORF">H6A12_00590</name>
</gene>
<reference evidence="1" key="1">
    <citation type="submission" date="2020-08" db="EMBL/GenBank/DDBJ databases">
        <authorList>
            <person name="Cejkova D."/>
            <person name="Kubasova T."/>
            <person name="Jahodarova E."/>
            <person name="Rychlik I."/>
        </authorList>
    </citation>
    <scope>NUCLEOTIDE SEQUENCE</scope>
    <source>
        <strain evidence="1">An559</strain>
    </source>
</reference>
<protein>
    <submittedName>
        <fullName evidence="1">Uncharacterized protein</fullName>
    </submittedName>
</protein>
<dbReference type="Proteomes" id="UP000774750">
    <property type="component" value="Unassembled WGS sequence"/>
</dbReference>
<dbReference type="EMBL" id="JACJKY010000001">
    <property type="protein sequence ID" value="MBM6919666.1"/>
    <property type="molecule type" value="Genomic_DNA"/>
</dbReference>
<accession>A0A938X3S7</accession>
<organism evidence="1 2">
    <name type="scientific">Merdimmobilis hominis</name>
    <dbReference type="NCBI Taxonomy" id="2897707"/>
    <lineage>
        <taxon>Bacteria</taxon>
        <taxon>Bacillati</taxon>
        <taxon>Bacillota</taxon>
        <taxon>Clostridia</taxon>
        <taxon>Eubacteriales</taxon>
        <taxon>Oscillospiraceae</taxon>
        <taxon>Merdimmobilis</taxon>
    </lineage>
</organism>
<dbReference type="AlphaFoldDB" id="A0A938X3S7"/>
<name>A0A938X3S7_9FIRM</name>
<keyword evidence="2" id="KW-1185">Reference proteome</keyword>
<dbReference type="RefSeq" id="WP_204443651.1">
    <property type="nucleotide sequence ID" value="NZ_JACJKY010000001.1"/>
</dbReference>
<evidence type="ECO:0000313" key="2">
    <source>
        <dbReference type="Proteomes" id="UP000774750"/>
    </source>
</evidence>
<reference evidence="1" key="2">
    <citation type="journal article" date="2021" name="Sci. Rep.">
        <title>The distribution of antibiotic resistance genes in chicken gut microbiota commensals.</title>
        <authorList>
            <person name="Juricova H."/>
            <person name="Matiasovicova J."/>
            <person name="Kubasova T."/>
            <person name="Cejkova D."/>
            <person name="Rychlik I."/>
        </authorList>
    </citation>
    <scope>NUCLEOTIDE SEQUENCE</scope>
    <source>
        <strain evidence="1">An559</strain>
    </source>
</reference>
<evidence type="ECO:0000313" key="1">
    <source>
        <dbReference type="EMBL" id="MBM6919666.1"/>
    </source>
</evidence>
<comment type="caution">
    <text evidence="1">The sequence shown here is derived from an EMBL/GenBank/DDBJ whole genome shotgun (WGS) entry which is preliminary data.</text>
</comment>
<sequence length="87" mass="9896">MIMQTAPKIRGIKEAIQELRIIDPHTAVTEHSLRMAVKSGALPCRYAGRKVLISMETLFAYLNGVDNRADLEETDRQTIIHHIRNAR</sequence>